<dbReference type="PRINTS" id="PR00507">
    <property type="entry name" value="N12N6MTFRASE"/>
</dbReference>
<accession>A0A2N9JEL8</accession>
<dbReference type="GO" id="GO:0005524">
    <property type="term" value="F:ATP binding"/>
    <property type="evidence" value="ECO:0007669"/>
    <property type="project" value="InterPro"/>
</dbReference>
<dbReference type="InterPro" id="IPR050742">
    <property type="entry name" value="Helicase_Restrict-Modif_Enz"/>
</dbReference>
<dbReference type="GO" id="GO:0003677">
    <property type="term" value="F:DNA binding"/>
    <property type="evidence" value="ECO:0007669"/>
    <property type="project" value="InterPro"/>
</dbReference>
<dbReference type="PANTHER" id="PTHR47396">
    <property type="entry name" value="TYPE I RESTRICTION ENZYME ECOKI R PROTEIN"/>
    <property type="match status" value="1"/>
</dbReference>
<dbReference type="Pfam" id="PF13156">
    <property type="entry name" value="Mrr_cat_2"/>
    <property type="match status" value="1"/>
</dbReference>
<dbReference type="InterPro" id="IPR039442">
    <property type="entry name" value="Mrr-like_dom"/>
</dbReference>
<dbReference type="GO" id="GO:0016787">
    <property type="term" value="F:hydrolase activity"/>
    <property type="evidence" value="ECO:0007669"/>
    <property type="project" value="InterPro"/>
</dbReference>
<name>A0A2N9JEL8_9ACTN</name>
<dbReference type="EMBL" id="LT985188">
    <property type="protein sequence ID" value="SPD85968.1"/>
    <property type="molecule type" value="Genomic_DNA"/>
</dbReference>
<dbReference type="InterPro" id="IPR029063">
    <property type="entry name" value="SAM-dependent_MTases_sf"/>
</dbReference>
<dbReference type="Pfam" id="PF04851">
    <property type="entry name" value="ResIII"/>
    <property type="match status" value="1"/>
</dbReference>
<dbReference type="REBASE" id="238452">
    <property type="entry name" value="Mgl1ORF932P"/>
</dbReference>
<sequence length="1598" mass="178099">MAIRTTVHEVIEQFRIATSNAERGERFEKLMVQYFQLDPTLAATYDEVQRWPDWSHNEHSHDAGIDLVARTKASGEWTAIQCKFYDPKQTLQKADIDSFFTASGKSWDGVHFTNRIIISTTDRWSNHAENALANQQIPVQRIGLADIAESPIDWMQTQPHQLAFELKKAVKYGLRQHQKAAIDAIRDGFTSHDRGKWISACGTGKTFTSLRLAEGMCDDNGGRLKVLFLAPSISLVSQSLREWMAQTQIDISPLVVCSDTKAGRQAEDITTHDIPLPTTNVERLVENLAGVGRRGKAMTVVFSTYQSIDVVAQAQQQAGEPFDLILCDEAHRTTGVRLVGEPDESAFMRVHDNNYLPAAKRLYMTATPRIYGDQVKQKAEEASAVLTSMDDEHLYGPEFHRLGFGEAVEQRLLADYKVMVLVVEGDAIAEGLQGSLADSNHELSLDDAAKIVGCWNGLAKRTTDADFGPNPTPMQRAVAFLKDIRASKGFAEAFPQVVETLTDNGDGDGPRLACEVRHVDGTMNALKRADELAWLKAPVPEGECRVLTNARCLSEGVDVPALDAVLFLHPRNSLVDVVQSVGRVMRKAKGKQFGYVILPVAIPAGLAPEEALKDNKRFKVVWDVLNALRSHDDRFNAMINSIDLDKDTKGKVTIDLIGKGGPTDDAEGNPLTTTTDTGLQMPLFGLDQWRDSILARIVKHCGDRLYWDQWADDVVDISANQTARINAILNTDDPAVTEQFDAFLEGLQANLNDSIDRDAAVNMLSQHLITKPVFDALFEHDSFAAHNPVSITMQTMVDALAGHGLDAETASLQKFYDSVRNRAASIHTPGGRQTVIQDLYEDFFKKAFPKQSSSLGVVYTPVEIVDFILRMTDDVCRQQFSYGLTDQGVHILDPFTGTGTFTVRLLESGIIRPEDLARKYAGELWANEIMLLAYYIACVNIETTYQAIQQEQNHNQEVPYQPFNGATLTDTFQITEEGDRADTSLIPVNNERIEAQLEAPIKVIIGNPPYSVGQGSANDDNANLAYETLDARIADTYVAQSEATSSRTMYDSYVRAFRWASDRVGEQGVIGFVSNNGWIDGNSADGIRKTFTDEFSTIWIYNLRGNQRTAGELSRQEGGKVFGSGARTGVAILIATKGANRTAPCQLHYYGVPDYQTREQKLVQLEESQLHTVPWLLLDPNKSGDWVNQRSEIFSQFPMLGSKERSSALPPHFDTYSLGLASGRDAWCYNFSKVAVTSNIKRMIATYNEQARSIEGVQERIDNDPARISWNRELIRDATRGIQHAFASQAVRMSTYRPFCRVNGYFDRPLNAMIYRLSNIFPTPAHSNIGICAMAPRPGTKFAALATDQLPDLNMFVYPAQFFPRWTYEKVTDVVQGSLLQTPSDVDEWGYRRIDNVTDGILAVYQDAFGPHVTKDDVFYYVYGVLHSEQYRATFAADLKLMLPRIPMVGSREDFEAFAAAGSRLAALHVSYESVQPYPLAEQGPLSGDPWELYRVQKMRWADKNTKKALVFNKHITVGDVPADAHRYMLGSRSALDWLIDRYQVKTDKASGIVNDPNDWGSEHDDPRYIIDLVKRVTRVSIETMAIVDSLPTLPLDG</sequence>
<dbReference type="Pfam" id="PF00271">
    <property type="entry name" value="Helicase_C"/>
    <property type="match status" value="1"/>
</dbReference>
<dbReference type="SMART" id="SM00487">
    <property type="entry name" value="DEXDc"/>
    <property type="match status" value="1"/>
</dbReference>
<dbReference type="InterPro" id="IPR006935">
    <property type="entry name" value="Helicase/UvrB_N"/>
</dbReference>
<keyword evidence="2" id="KW-0378">Hydrolase</keyword>
<reference evidence="2 3" key="1">
    <citation type="submission" date="2018-02" db="EMBL/GenBank/DDBJ databases">
        <authorList>
            <person name="Cohen D.B."/>
            <person name="Kent A.D."/>
        </authorList>
    </citation>
    <scope>NUCLEOTIDE SEQUENCE [LARGE SCALE GENOMIC DNA]</scope>
    <source>
        <strain evidence="2">1</strain>
    </source>
</reference>
<dbReference type="GO" id="GO:0006304">
    <property type="term" value="P:DNA modification"/>
    <property type="evidence" value="ECO:0007669"/>
    <property type="project" value="InterPro"/>
</dbReference>
<feature type="domain" description="Helicase ATP-binding" evidence="1">
    <location>
        <begin position="186"/>
        <end position="386"/>
    </location>
</feature>
<dbReference type="InterPro" id="IPR011639">
    <property type="entry name" value="MethylTrfase_TaqI-like_dom"/>
</dbReference>
<dbReference type="PROSITE" id="PS51192">
    <property type="entry name" value="HELICASE_ATP_BIND_1"/>
    <property type="match status" value="1"/>
</dbReference>
<dbReference type="Gene3D" id="3.40.1350.10">
    <property type="match status" value="1"/>
</dbReference>
<evidence type="ECO:0000259" key="1">
    <source>
        <dbReference type="PROSITE" id="PS51192"/>
    </source>
</evidence>
<dbReference type="GO" id="GO:0009007">
    <property type="term" value="F:site-specific DNA-methyltransferase (adenine-specific) activity"/>
    <property type="evidence" value="ECO:0007669"/>
    <property type="project" value="UniProtKB-EC"/>
</dbReference>
<dbReference type="InterPro" id="IPR053980">
    <property type="entry name" value="ISP_coupler"/>
</dbReference>
<dbReference type="Proteomes" id="UP000238164">
    <property type="component" value="Chromosome 1"/>
</dbReference>
<dbReference type="CDD" id="cd22333">
    <property type="entry name" value="LlaBIII_nuclease-like"/>
    <property type="match status" value="1"/>
</dbReference>
<dbReference type="InterPro" id="IPR014001">
    <property type="entry name" value="Helicase_ATP-bd"/>
</dbReference>
<dbReference type="CDD" id="cd18785">
    <property type="entry name" value="SF2_C"/>
    <property type="match status" value="1"/>
</dbReference>
<dbReference type="Gene3D" id="3.40.50.150">
    <property type="entry name" value="Vaccinia Virus protein VP39"/>
    <property type="match status" value="1"/>
</dbReference>
<dbReference type="InterPro" id="IPR041635">
    <property type="entry name" value="Type_ISP_LLaBIII_C"/>
</dbReference>
<dbReference type="KEGG" id="mgg:MPLG2_0932"/>
<dbReference type="PANTHER" id="PTHR47396:SF1">
    <property type="entry name" value="ATP-DEPENDENT HELICASE IRC3-RELATED"/>
    <property type="match status" value="1"/>
</dbReference>
<dbReference type="InterPro" id="IPR002052">
    <property type="entry name" value="DNA_methylase_N6_adenine_CS"/>
</dbReference>
<gene>
    <name evidence="2" type="ORF">MPLG2_0932</name>
</gene>
<dbReference type="SUPFAM" id="SSF53335">
    <property type="entry name" value="S-adenosyl-L-methionine-dependent methyltransferases"/>
    <property type="match status" value="1"/>
</dbReference>
<dbReference type="SUPFAM" id="SSF52980">
    <property type="entry name" value="Restriction endonuclease-like"/>
    <property type="match status" value="1"/>
</dbReference>
<dbReference type="PROSITE" id="PS00092">
    <property type="entry name" value="N6_MTASE"/>
    <property type="match status" value="1"/>
</dbReference>
<protein>
    <submittedName>
        <fullName evidence="2">Helicase</fullName>
    </submittedName>
</protein>
<dbReference type="GO" id="GO:0005829">
    <property type="term" value="C:cytosol"/>
    <property type="evidence" value="ECO:0007669"/>
    <property type="project" value="TreeGrafter"/>
</dbReference>
<keyword evidence="2" id="KW-0067">ATP-binding</keyword>
<dbReference type="SMART" id="SM00490">
    <property type="entry name" value="HELICc"/>
    <property type="match status" value="1"/>
</dbReference>
<keyword evidence="3" id="KW-1185">Reference proteome</keyword>
<proteinExistence type="predicted"/>
<dbReference type="Gene3D" id="3.40.50.300">
    <property type="entry name" value="P-loop containing nucleotide triphosphate hydrolases"/>
    <property type="match status" value="2"/>
</dbReference>
<dbReference type="SUPFAM" id="SSF52540">
    <property type="entry name" value="P-loop containing nucleoside triphosphate hydrolases"/>
    <property type="match status" value="2"/>
</dbReference>
<dbReference type="InterPro" id="IPR027417">
    <property type="entry name" value="P-loop_NTPase"/>
</dbReference>
<dbReference type="Pfam" id="PF07669">
    <property type="entry name" value="Eco57I"/>
    <property type="match status" value="1"/>
</dbReference>
<evidence type="ECO:0000313" key="3">
    <source>
        <dbReference type="Proteomes" id="UP000238164"/>
    </source>
</evidence>
<dbReference type="InterPro" id="IPR001650">
    <property type="entry name" value="Helicase_C-like"/>
</dbReference>
<keyword evidence="2" id="KW-0547">Nucleotide-binding</keyword>
<dbReference type="GO" id="GO:0004386">
    <property type="term" value="F:helicase activity"/>
    <property type="evidence" value="ECO:0007669"/>
    <property type="project" value="UniProtKB-KW"/>
</dbReference>
<dbReference type="GO" id="GO:0032259">
    <property type="term" value="P:methylation"/>
    <property type="evidence" value="ECO:0007669"/>
    <property type="project" value="InterPro"/>
</dbReference>
<dbReference type="OrthoDB" id="9776021at2"/>
<dbReference type="Pfam" id="PF22240">
    <property type="entry name" value="ISP_coupler"/>
    <property type="match status" value="1"/>
</dbReference>
<keyword evidence="2" id="KW-0347">Helicase</keyword>
<dbReference type="InterPro" id="IPR011335">
    <property type="entry name" value="Restrct_endonuc-II-like"/>
</dbReference>
<dbReference type="InterPro" id="IPR011856">
    <property type="entry name" value="tRNA_endonuc-like_dom_sf"/>
</dbReference>
<dbReference type="Pfam" id="PF18135">
    <property type="entry name" value="Type_ISP_C"/>
    <property type="match status" value="1"/>
</dbReference>
<evidence type="ECO:0000313" key="2">
    <source>
        <dbReference type="EMBL" id="SPD85968.1"/>
    </source>
</evidence>
<organism evidence="2 3">
    <name type="scientific">Micropruina glycogenica</name>
    <dbReference type="NCBI Taxonomy" id="75385"/>
    <lineage>
        <taxon>Bacteria</taxon>
        <taxon>Bacillati</taxon>
        <taxon>Actinomycetota</taxon>
        <taxon>Actinomycetes</taxon>
        <taxon>Propionibacteriales</taxon>
        <taxon>Nocardioidaceae</taxon>
        <taxon>Micropruina</taxon>
    </lineage>
</organism>